<accession>A0A0R3PPZ2</accession>
<reference evidence="4" key="1">
    <citation type="submission" date="2017-02" db="UniProtKB">
        <authorList>
            <consortium name="WormBaseParasite"/>
        </authorList>
    </citation>
    <scope>IDENTIFICATION</scope>
</reference>
<evidence type="ECO:0000313" key="4">
    <source>
        <dbReference type="WBParaSite" id="ACOC_0000734101-mRNA-1"/>
    </source>
</evidence>
<dbReference type="AlphaFoldDB" id="A0A0R3PPZ2"/>
<dbReference type="EMBL" id="UYYA01004030">
    <property type="protein sequence ID" value="VDM58927.1"/>
    <property type="molecule type" value="Genomic_DNA"/>
</dbReference>
<sequence length="180" mass="20633">MSAEDCFDFNLSRLLIECDNKKSETRRMPWNVLCFLTKMGAQNCEILSIPPCPAFWSDKRKKLAEPGPEPGVVLVKQTKEYKEKKVKKHSKERPNQEARRRHSVGAPVLIKNAASDKPSKKHSKQRKTSKDQQSGKQRKDRQQKDSSGKKQPRDKKIGSVTQTMLLLPLLAQTVRFSHTH</sequence>
<gene>
    <name evidence="2" type="ORF">ACOC_LOCUS7342</name>
</gene>
<dbReference type="Proteomes" id="UP000267027">
    <property type="component" value="Unassembled WGS sequence"/>
</dbReference>
<feature type="region of interest" description="Disordered" evidence="1">
    <location>
        <begin position="64"/>
        <end position="161"/>
    </location>
</feature>
<evidence type="ECO:0000313" key="2">
    <source>
        <dbReference type="EMBL" id="VDM58927.1"/>
    </source>
</evidence>
<keyword evidence="3" id="KW-1185">Reference proteome</keyword>
<reference evidence="2 3" key="2">
    <citation type="submission" date="2018-11" db="EMBL/GenBank/DDBJ databases">
        <authorList>
            <consortium name="Pathogen Informatics"/>
        </authorList>
    </citation>
    <scope>NUCLEOTIDE SEQUENCE [LARGE SCALE GENOMIC DNA]</scope>
    <source>
        <strain evidence="2 3">Costa Rica</strain>
    </source>
</reference>
<protein>
    <submittedName>
        <fullName evidence="4">40S ribosomal protein S6</fullName>
    </submittedName>
</protein>
<evidence type="ECO:0000256" key="1">
    <source>
        <dbReference type="SAM" id="MobiDB-lite"/>
    </source>
</evidence>
<name>A0A0R3PPZ2_ANGCS</name>
<evidence type="ECO:0000313" key="3">
    <source>
        <dbReference type="Proteomes" id="UP000267027"/>
    </source>
</evidence>
<dbReference type="WBParaSite" id="ACOC_0000734101-mRNA-1">
    <property type="protein sequence ID" value="ACOC_0000734101-mRNA-1"/>
    <property type="gene ID" value="ACOC_0000734101"/>
</dbReference>
<organism evidence="4">
    <name type="scientific">Angiostrongylus costaricensis</name>
    <name type="common">Nematode worm</name>
    <dbReference type="NCBI Taxonomy" id="334426"/>
    <lineage>
        <taxon>Eukaryota</taxon>
        <taxon>Metazoa</taxon>
        <taxon>Ecdysozoa</taxon>
        <taxon>Nematoda</taxon>
        <taxon>Chromadorea</taxon>
        <taxon>Rhabditida</taxon>
        <taxon>Rhabditina</taxon>
        <taxon>Rhabditomorpha</taxon>
        <taxon>Strongyloidea</taxon>
        <taxon>Metastrongylidae</taxon>
        <taxon>Angiostrongylus</taxon>
    </lineage>
</organism>
<proteinExistence type="predicted"/>